<dbReference type="GO" id="GO:0005615">
    <property type="term" value="C:extracellular space"/>
    <property type="evidence" value="ECO:0007669"/>
    <property type="project" value="TreeGrafter"/>
</dbReference>
<dbReference type="PANTHER" id="PTHR10201:SF169">
    <property type="entry name" value="MATRIX METALLOPROTEINASE-16-LIKE PROTEIN"/>
    <property type="match status" value="1"/>
</dbReference>
<keyword evidence="6 10" id="KW-0862">Zinc</keyword>
<organism evidence="15 16">
    <name type="scientific">Phaedon cochleariae</name>
    <name type="common">Mustard beetle</name>
    <dbReference type="NCBI Taxonomy" id="80249"/>
    <lineage>
        <taxon>Eukaryota</taxon>
        <taxon>Metazoa</taxon>
        <taxon>Ecdysozoa</taxon>
        <taxon>Arthropoda</taxon>
        <taxon>Hexapoda</taxon>
        <taxon>Insecta</taxon>
        <taxon>Pterygota</taxon>
        <taxon>Neoptera</taxon>
        <taxon>Endopterygota</taxon>
        <taxon>Coleoptera</taxon>
        <taxon>Polyphaga</taxon>
        <taxon>Cucujiformia</taxon>
        <taxon>Chrysomeloidea</taxon>
        <taxon>Chrysomelidae</taxon>
        <taxon>Chrysomelinae</taxon>
        <taxon>Chrysomelini</taxon>
        <taxon>Phaedon</taxon>
    </lineage>
</organism>
<feature type="domain" description="Peptidase metallopeptidase" evidence="14">
    <location>
        <begin position="113"/>
        <end position="280"/>
    </location>
</feature>
<dbReference type="InterPro" id="IPR006026">
    <property type="entry name" value="Peptidase_Metallo"/>
</dbReference>
<dbReference type="InterPro" id="IPR001818">
    <property type="entry name" value="Pept_M10_metallopeptidase"/>
</dbReference>
<dbReference type="SUPFAM" id="SSF55486">
    <property type="entry name" value="Metalloproteases ('zincins'), catalytic domain"/>
    <property type="match status" value="1"/>
</dbReference>
<feature type="binding site" evidence="11">
    <location>
        <position position="211"/>
    </location>
    <ligand>
        <name>Ca(2+)</name>
        <dbReference type="ChEBI" id="CHEBI:29108"/>
        <label>3</label>
    </ligand>
</feature>
<feature type="binding site" evidence="11">
    <location>
        <position position="166"/>
    </location>
    <ligand>
        <name>Ca(2+)</name>
        <dbReference type="ChEBI" id="CHEBI:29108"/>
        <label>2</label>
    </ligand>
</feature>
<dbReference type="SMART" id="SM00235">
    <property type="entry name" value="ZnMc"/>
    <property type="match status" value="1"/>
</dbReference>
<reference evidence="15" key="1">
    <citation type="submission" date="2022-01" db="EMBL/GenBank/DDBJ databases">
        <authorList>
            <person name="King R."/>
        </authorList>
    </citation>
    <scope>NUCLEOTIDE SEQUENCE</scope>
</reference>
<dbReference type="SUPFAM" id="SSF50923">
    <property type="entry name" value="Hemopexin-like domain"/>
    <property type="match status" value="1"/>
</dbReference>
<feature type="compositionally biased region" description="Low complexity" evidence="13">
    <location>
        <begin position="327"/>
        <end position="363"/>
    </location>
</feature>
<feature type="binding site" evidence="11">
    <location>
        <position position="183"/>
    </location>
    <ligand>
        <name>Ca(2+)</name>
        <dbReference type="ChEBI" id="CHEBI:29108"/>
        <label>3</label>
    </ligand>
</feature>
<feature type="binding site" evidence="11">
    <location>
        <position position="191"/>
    </location>
    <ligand>
        <name>Zn(2+)</name>
        <dbReference type="ChEBI" id="CHEBI:29105"/>
        <label>1</label>
    </ligand>
</feature>
<gene>
    <name evidence="15" type="ORF">PHAECO_LOCUS6120</name>
</gene>
<feature type="binding site" evidence="10">
    <location>
        <position position="237"/>
    </location>
    <ligand>
        <name>Zn(2+)</name>
        <dbReference type="ChEBI" id="CHEBI:29105"/>
        <label>2</label>
        <note>catalytic</note>
    </ligand>
</feature>
<evidence type="ECO:0000259" key="14">
    <source>
        <dbReference type="SMART" id="SM00235"/>
    </source>
</evidence>
<feature type="binding site" evidence="11">
    <location>
        <position position="208"/>
    </location>
    <ligand>
        <name>Ca(2+)</name>
        <dbReference type="ChEBI" id="CHEBI:29108"/>
        <label>3</label>
    </ligand>
</feature>
<name>A0A9N9X550_PHACE</name>
<feature type="binding site" evidence="11">
    <location>
        <position position="404"/>
    </location>
    <ligand>
        <name>Ca(2+)</name>
        <dbReference type="ChEBI" id="CHEBI:29108"/>
        <label>5</label>
    </ligand>
</feature>
<keyword evidence="16" id="KW-1185">Reference proteome</keyword>
<dbReference type="InterPro" id="IPR033739">
    <property type="entry name" value="M10A_MMP"/>
</dbReference>
<accession>A0A9N9X550</accession>
<keyword evidence="11" id="KW-0106">Calcium</keyword>
<evidence type="ECO:0000256" key="13">
    <source>
        <dbReference type="SAM" id="MobiDB-lite"/>
    </source>
</evidence>
<dbReference type="Pfam" id="PF00045">
    <property type="entry name" value="Hemopexin"/>
    <property type="match status" value="4"/>
</dbReference>
<dbReference type="Proteomes" id="UP001153737">
    <property type="component" value="Chromosome 2"/>
</dbReference>
<evidence type="ECO:0000256" key="9">
    <source>
        <dbReference type="PIRSR" id="PIRSR001191-1"/>
    </source>
</evidence>
<comment type="similarity">
    <text evidence="1">Belongs to the peptidase M10A family.</text>
</comment>
<feature type="binding site" evidence="11">
    <location>
        <position position="546"/>
    </location>
    <ligand>
        <name>Ca(2+)</name>
        <dbReference type="ChEBI" id="CHEBI:29108"/>
        <label>4</label>
    </ligand>
</feature>
<feature type="binding site" evidence="11">
    <location>
        <position position="251"/>
    </location>
    <ligand>
        <name>Zn(2+)</name>
        <dbReference type="ChEBI" id="CHEBI:29105"/>
        <label>2</label>
        <note>catalytic</note>
    </ligand>
</feature>
<feature type="binding site" evidence="11">
    <location>
        <position position="453"/>
    </location>
    <ligand>
        <name>Ca(2+)</name>
        <dbReference type="ChEBI" id="CHEBI:29108"/>
        <label>5</label>
    </ligand>
</feature>
<dbReference type="CDD" id="cd00094">
    <property type="entry name" value="HX"/>
    <property type="match status" value="1"/>
</dbReference>
<dbReference type="Gene3D" id="3.40.390.10">
    <property type="entry name" value="Collagenase (Catalytic Domain)"/>
    <property type="match status" value="1"/>
</dbReference>
<proteinExistence type="inferred from homology"/>
<comment type="cofactor">
    <cofactor evidence="11">
        <name>Ca(2+)</name>
        <dbReference type="ChEBI" id="CHEBI:29108"/>
    </cofactor>
    <text evidence="11">Can bind about 5 Ca(2+) ions per subunit.</text>
</comment>
<keyword evidence="2" id="KW-0645">Protease</keyword>
<dbReference type="Pfam" id="PF00413">
    <property type="entry name" value="Peptidase_M10"/>
    <property type="match status" value="1"/>
</dbReference>
<feature type="binding site" evidence="11">
    <location>
        <position position="184"/>
    </location>
    <ligand>
        <name>Ca(2+)</name>
        <dbReference type="ChEBI" id="CHEBI:29108"/>
        <label>3</label>
    </ligand>
</feature>
<evidence type="ECO:0000256" key="3">
    <source>
        <dbReference type="ARBA" id="ARBA00022723"/>
    </source>
</evidence>
<dbReference type="SMART" id="SM00120">
    <property type="entry name" value="HX"/>
    <property type="match status" value="4"/>
</dbReference>
<feature type="binding site" evidence="11">
    <location>
        <position position="211"/>
    </location>
    <ligand>
        <name>Ca(2+)</name>
        <dbReference type="ChEBI" id="CHEBI:29108"/>
        <label>1</label>
    </ligand>
</feature>
<dbReference type="EMBL" id="OU896708">
    <property type="protein sequence ID" value="CAG9819280.1"/>
    <property type="molecule type" value="Genomic_DNA"/>
</dbReference>
<sequence length="606" mass="69275">MLVDMFHKTCVIVVCVMFGVVVCAPAATKFKIPSHEALDFMKRYGYVQDDDGESEALYSESGISNIIKNIQKFGAIEQTGVIDNATLKLMSSRRCGVKDIMNTVTRHKRFTLGSEGWNKRDISYFISNWSPKLGEETVARNIQRALDTWGGYGRLNFRRSLTPDADIIVAFGRGYHGDVYPFDGPGFILAHAFFPYEQDGLGGDIHFDEDEKWIDKEAMSSDQGTDFYTVALHELGHSLGLAHSTEQASIMFPYYQGSEGGGRPQLGYDDILGMYQLYITRVLKDDNVNNGQYPDHSTRRPIHSTSTEYVTSRRTTRTTPWYSPHWTRPTTRPTTTTTTTTTTTRTTPTTTTTRYTTSGTNTTIQYQGDSESVDEHKKHDDKHHIPKSNAPSIPDICDGHVDAIATLRNELFVFRDEFIWRFKEKGVLDLGYPIRLMHMFPMLPSSIKKVDAAYQRADGKIVIFTGTVFWVYDGENFIEGSPKPLMHYGLPNYLNGIDAVHTWRRNGKTYFFKNERFWRYNEDTKTMDSGYPMHMSRWRGVPEYLDAATTWKDGATYFFKGGLFWKIDNNWVKTTDESPLPSPQVWFGCAEDSNNLLQWFSRSRES</sequence>
<dbReference type="GO" id="GO:0006508">
    <property type="term" value="P:proteolysis"/>
    <property type="evidence" value="ECO:0007669"/>
    <property type="project" value="UniProtKB-KW"/>
</dbReference>
<dbReference type="PROSITE" id="PS51642">
    <property type="entry name" value="HEMOPEXIN_2"/>
    <property type="match status" value="3"/>
</dbReference>
<dbReference type="InterPro" id="IPR036365">
    <property type="entry name" value="PGBD-like_sf"/>
</dbReference>
<dbReference type="PIRSF" id="PIRSF001191">
    <property type="entry name" value="Peptidase_M10A_matrix"/>
    <property type="match status" value="1"/>
</dbReference>
<dbReference type="InterPro" id="IPR024079">
    <property type="entry name" value="MetalloPept_cat_dom_sf"/>
</dbReference>
<feature type="binding site" evidence="11">
    <location>
        <position position="451"/>
    </location>
    <ligand>
        <name>Ca(2+)</name>
        <dbReference type="ChEBI" id="CHEBI:29108"/>
        <label>4</label>
    </ligand>
</feature>
<evidence type="ECO:0000256" key="11">
    <source>
        <dbReference type="PIRSR" id="PIRSR621190-2"/>
    </source>
</evidence>
<dbReference type="InterPro" id="IPR018487">
    <property type="entry name" value="Hemopexin-like_repeat"/>
</dbReference>
<keyword evidence="8" id="KW-0865">Zymogen</keyword>
<feature type="repeat" description="Hemopexin" evidence="12">
    <location>
        <begin position="394"/>
        <end position="443"/>
    </location>
</feature>
<dbReference type="FunFam" id="2.110.10.10:FF:000018">
    <property type="entry name" value="Matrix metallopeptidase 25b"/>
    <property type="match status" value="1"/>
</dbReference>
<feature type="binding site" evidence="11">
    <location>
        <position position="176"/>
    </location>
    <ligand>
        <name>Zn(2+)</name>
        <dbReference type="ChEBI" id="CHEBI:29105"/>
        <label>1</label>
    </ligand>
</feature>
<evidence type="ECO:0000256" key="8">
    <source>
        <dbReference type="ARBA" id="ARBA00023145"/>
    </source>
</evidence>
<evidence type="ECO:0000256" key="1">
    <source>
        <dbReference type="ARBA" id="ARBA00010370"/>
    </source>
</evidence>
<feature type="repeat" description="Hemopexin" evidence="12">
    <location>
        <begin position="447"/>
        <end position="492"/>
    </location>
</feature>
<comment type="cofactor">
    <cofactor evidence="11">
        <name>Zn(2+)</name>
        <dbReference type="ChEBI" id="CHEBI:29105"/>
    </cofactor>
    <text evidence="11">Binds 2 Zn(2+) ions per subunit.</text>
</comment>
<evidence type="ECO:0000313" key="15">
    <source>
        <dbReference type="EMBL" id="CAG9819280.1"/>
    </source>
</evidence>
<feature type="active site" evidence="9">
    <location>
        <position position="234"/>
    </location>
</feature>
<evidence type="ECO:0000256" key="2">
    <source>
        <dbReference type="ARBA" id="ARBA00022670"/>
    </source>
</evidence>
<dbReference type="CDD" id="cd04278">
    <property type="entry name" value="ZnMc_MMP"/>
    <property type="match status" value="1"/>
</dbReference>
<evidence type="ECO:0000256" key="6">
    <source>
        <dbReference type="ARBA" id="ARBA00022833"/>
    </source>
</evidence>
<evidence type="ECO:0000256" key="5">
    <source>
        <dbReference type="ARBA" id="ARBA00022801"/>
    </source>
</evidence>
<dbReference type="GO" id="GO:0030198">
    <property type="term" value="P:extracellular matrix organization"/>
    <property type="evidence" value="ECO:0007669"/>
    <property type="project" value="TreeGrafter"/>
</dbReference>
<evidence type="ECO:0000256" key="12">
    <source>
        <dbReference type="PROSITE-ProRule" id="PRU01011"/>
    </source>
</evidence>
<dbReference type="PANTHER" id="PTHR10201">
    <property type="entry name" value="MATRIX METALLOPROTEINASE"/>
    <property type="match status" value="1"/>
</dbReference>
<keyword evidence="3 10" id="KW-0479">Metal-binding</keyword>
<dbReference type="PRINTS" id="PR00138">
    <property type="entry name" value="MATRIXIN"/>
</dbReference>
<dbReference type="InterPro" id="IPR000585">
    <property type="entry name" value="Hemopexin-like_dom"/>
</dbReference>
<feature type="binding site" evidence="10">
    <location>
        <position position="233"/>
    </location>
    <ligand>
        <name>Zn(2+)</name>
        <dbReference type="ChEBI" id="CHEBI:29105"/>
        <label>2</label>
        <note>catalytic</note>
    </ligand>
</feature>
<evidence type="ECO:0000313" key="16">
    <source>
        <dbReference type="Proteomes" id="UP001153737"/>
    </source>
</evidence>
<dbReference type="GO" id="GO:0030574">
    <property type="term" value="P:collagen catabolic process"/>
    <property type="evidence" value="ECO:0007669"/>
    <property type="project" value="TreeGrafter"/>
</dbReference>
<keyword evidence="7" id="KW-0482">Metalloprotease</keyword>
<dbReference type="Gene3D" id="2.110.10.10">
    <property type="entry name" value="Hemopexin-like domain"/>
    <property type="match status" value="1"/>
</dbReference>
<feature type="binding site" evidence="10">
    <location>
        <position position="243"/>
    </location>
    <ligand>
        <name>Zn(2+)</name>
        <dbReference type="ChEBI" id="CHEBI:29105"/>
        <label>2</label>
        <note>catalytic</note>
    </ligand>
</feature>
<dbReference type="GO" id="GO:0008270">
    <property type="term" value="F:zinc ion binding"/>
    <property type="evidence" value="ECO:0007669"/>
    <property type="project" value="InterPro"/>
</dbReference>
<dbReference type="AlphaFoldDB" id="A0A9N9X550"/>
<feature type="binding site" evidence="11">
    <location>
        <position position="178"/>
    </location>
    <ligand>
        <name>Zn(2+)</name>
        <dbReference type="ChEBI" id="CHEBI:29105"/>
        <label>1</label>
    </ligand>
</feature>
<dbReference type="OrthoDB" id="406838at2759"/>
<evidence type="ECO:0000256" key="7">
    <source>
        <dbReference type="ARBA" id="ARBA00023049"/>
    </source>
</evidence>
<feature type="compositionally biased region" description="Polar residues" evidence="13">
    <location>
        <begin position="303"/>
        <end position="321"/>
    </location>
</feature>
<feature type="binding site" description="in inhibited form" evidence="11">
    <location>
        <position position="95"/>
    </location>
    <ligand>
        <name>Zn(2+)</name>
        <dbReference type="ChEBI" id="CHEBI:29105"/>
        <label>2</label>
        <note>catalytic</note>
    </ligand>
</feature>
<keyword evidence="5" id="KW-0378">Hydrolase</keyword>
<protein>
    <recommendedName>
        <fullName evidence="14">Peptidase metallopeptidase domain-containing protein</fullName>
    </recommendedName>
</protein>
<dbReference type="GO" id="GO:0004222">
    <property type="term" value="F:metalloendopeptidase activity"/>
    <property type="evidence" value="ECO:0007669"/>
    <property type="project" value="InterPro"/>
</dbReference>
<dbReference type="SUPFAM" id="SSF47090">
    <property type="entry name" value="PGBD-like"/>
    <property type="match status" value="1"/>
</dbReference>
<feature type="repeat" description="Hemopexin" evidence="12">
    <location>
        <begin position="494"/>
        <end position="542"/>
    </location>
</feature>
<feature type="region of interest" description="Disordered" evidence="13">
    <location>
        <begin position="291"/>
        <end position="367"/>
    </location>
</feature>
<dbReference type="GO" id="GO:0031012">
    <property type="term" value="C:extracellular matrix"/>
    <property type="evidence" value="ECO:0007669"/>
    <property type="project" value="InterPro"/>
</dbReference>
<feature type="binding site" evidence="11">
    <location>
        <position position="402"/>
    </location>
    <ligand>
        <name>Ca(2+)</name>
        <dbReference type="ChEBI" id="CHEBI:29108"/>
        <label>4</label>
    </ligand>
</feature>
<dbReference type="InterPro" id="IPR021190">
    <property type="entry name" value="Pept_M10A"/>
</dbReference>
<keyword evidence="4" id="KW-0677">Repeat</keyword>
<feature type="binding site" evidence="11">
    <location>
        <position position="204"/>
    </location>
    <ligand>
        <name>Ca(2+)</name>
        <dbReference type="ChEBI" id="CHEBI:29108"/>
        <label>2</label>
    </ligand>
</feature>
<feature type="binding site" evidence="11">
    <location>
        <position position="206"/>
    </location>
    <ligand>
        <name>Zn(2+)</name>
        <dbReference type="ChEBI" id="CHEBI:29105"/>
        <label>1</label>
    </ligand>
</feature>
<reference evidence="15" key="2">
    <citation type="submission" date="2022-10" db="EMBL/GenBank/DDBJ databases">
        <authorList>
            <consortium name="ENA_rothamsted_submissions"/>
            <consortium name="culmorum"/>
            <person name="King R."/>
        </authorList>
    </citation>
    <scope>NUCLEOTIDE SEQUENCE</scope>
</reference>
<feature type="binding site" evidence="11">
    <location>
        <position position="202"/>
    </location>
    <ligand>
        <name>Ca(2+)</name>
        <dbReference type="ChEBI" id="CHEBI:29108"/>
        <label>2</label>
    </ligand>
</feature>
<dbReference type="InterPro" id="IPR036375">
    <property type="entry name" value="Hemopexin-like_dom_sf"/>
</dbReference>
<evidence type="ECO:0000256" key="4">
    <source>
        <dbReference type="ARBA" id="ARBA00022737"/>
    </source>
</evidence>
<evidence type="ECO:0000256" key="10">
    <source>
        <dbReference type="PIRSR" id="PIRSR001191-2"/>
    </source>
</evidence>